<sequence length="249" mass="27953">MNQQASFIISIPTPCHESWNEMSPVDKGRFCQSCQKTVTDFSGMSDQQIISLLKNRQGEVCGRFHTEQLNRELRLPAYTKKHPFAPVAAMVAALTIAIPSVQAKNNVEKIQLASDGLNAIPQQTDTLPHIRGIVIDSTDKAALPAATILLEGRKIHTYTDIYGRFDLQLPQNYKEKTVKLKVLYIGYFTKEFVIPLTNGISYAEFSMQRDTRTMEAVMVGAVTTIQAPSTTSKPNAWQRFKYKVGHLFQ</sequence>
<dbReference type="EMBL" id="PYGK01000001">
    <property type="protein sequence ID" value="PSL35921.1"/>
    <property type="molecule type" value="Genomic_DNA"/>
</dbReference>
<keyword evidence="1" id="KW-0121">Carboxypeptidase</keyword>
<comment type="caution">
    <text evidence="1">The sequence shown here is derived from an EMBL/GenBank/DDBJ whole genome shotgun (WGS) entry which is preliminary data.</text>
</comment>
<evidence type="ECO:0000313" key="2">
    <source>
        <dbReference type="Proteomes" id="UP000240978"/>
    </source>
</evidence>
<dbReference type="Gene3D" id="2.60.40.1120">
    <property type="entry name" value="Carboxypeptidase-like, regulatory domain"/>
    <property type="match status" value="1"/>
</dbReference>
<dbReference type="GO" id="GO:0004180">
    <property type="term" value="F:carboxypeptidase activity"/>
    <property type="evidence" value="ECO:0007669"/>
    <property type="project" value="UniProtKB-KW"/>
</dbReference>
<protein>
    <submittedName>
        <fullName evidence="1">Carboxypeptidase-like protein</fullName>
    </submittedName>
</protein>
<dbReference type="Proteomes" id="UP000240978">
    <property type="component" value="Unassembled WGS sequence"/>
</dbReference>
<keyword evidence="1" id="KW-0645">Protease</keyword>
<dbReference type="AlphaFoldDB" id="A0A2P8GPM8"/>
<proteinExistence type="predicted"/>
<reference evidence="1 2" key="1">
    <citation type="submission" date="2018-03" db="EMBL/GenBank/DDBJ databases">
        <title>Genomic Encyclopedia of Archaeal and Bacterial Type Strains, Phase II (KMG-II): from individual species to whole genera.</title>
        <authorList>
            <person name="Goeker M."/>
        </authorList>
    </citation>
    <scope>NUCLEOTIDE SEQUENCE [LARGE SCALE GENOMIC DNA]</scope>
    <source>
        <strain evidence="1 2">DSM 18107</strain>
    </source>
</reference>
<keyword evidence="2" id="KW-1185">Reference proteome</keyword>
<keyword evidence="1" id="KW-0378">Hydrolase</keyword>
<gene>
    <name evidence="1" type="ORF">CLV42_101685</name>
</gene>
<dbReference type="RefSeq" id="WP_106600458.1">
    <property type="nucleotide sequence ID" value="NZ_PYGK01000001.1"/>
</dbReference>
<dbReference type="Pfam" id="PF13715">
    <property type="entry name" value="CarbopepD_reg_2"/>
    <property type="match status" value="1"/>
</dbReference>
<dbReference type="OrthoDB" id="7432683at2"/>
<dbReference type="InterPro" id="IPR008969">
    <property type="entry name" value="CarboxyPept-like_regulatory"/>
</dbReference>
<evidence type="ECO:0000313" key="1">
    <source>
        <dbReference type="EMBL" id="PSL35921.1"/>
    </source>
</evidence>
<organism evidence="1 2">
    <name type="scientific">Chitinophaga ginsengisoli</name>
    <dbReference type="NCBI Taxonomy" id="363837"/>
    <lineage>
        <taxon>Bacteria</taxon>
        <taxon>Pseudomonadati</taxon>
        <taxon>Bacteroidota</taxon>
        <taxon>Chitinophagia</taxon>
        <taxon>Chitinophagales</taxon>
        <taxon>Chitinophagaceae</taxon>
        <taxon>Chitinophaga</taxon>
    </lineage>
</organism>
<dbReference type="SUPFAM" id="SSF49464">
    <property type="entry name" value="Carboxypeptidase regulatory domain-like"/>
    <property type="match status" value="1"/>
</dbReference>
<name>A0A2P8GPM8_9BACT</name>
<accession>A0A2P8GPM8</accession>